<dbReference type="InterPro" id="IPR011009">
    <property type="entry name" value="Kinase-like_dom_sf"/>
</dbReference>
<accession>A0A9Y1BTQ1</accession>
<dbReference type="Proteomes" id="UP001200513">
    <property type="component" value="Chromosome"/>
</dbReference>
<dbReference type="SUPFAM" id="SSF56112">
    <property type="entry name" value="Protein kinase-like (PK-like)"/>
    <property type="match status" value="1"/>
</dbReference>
<dbReference type="EMBL" id="CP084167">
    <property type="protein sequence ID" value="UJG44822.1"/>
    <property type="molecule type" value="Genomic_DNA"/>
</dbReference>
<gene>
    <name evidence="1" type="ORF">K9W46_06460</name>
</gene>
<protein>
    <submittedName>
        <fullName evidence="1">Uncharacterized protein</fullName>
    </submittedName>
</protein>
<evidence type="ECO:0000313" key="1">
    <source>
        <dbReference type="EMBL" id="UJG44822.1"/>
    </source>
</evidence>
<reference evidence="1" key="1">
    <citation type="journal article" date="2022" name="Nat. Microbiol.">
        <title>Unique mobile elements and scalable gene flow at the prokaryote-eukaryote boundary revealed by circularized Asgard archaea genomes.</title>
        <authorList>
            <person name="Wu F."/>
            <person name="Speth D.R."/>
            <person name="Philosof A."/>
            <person name="Cremiere A."/>
            <person name="Narayanan A."/>
            <person name="Barco R.A."/>
            <person name="Connon S.A."/>
            <person name="Amend J.P."/>
            <person name="Antoshechkin I.A."/>
            <person name="Orphan V.J."/>
        </authorList>
    </citation>
    <scope>NUCLEOTIDE SEQUENCE</scope>
    <source>
        <strain evidence="1">PR6</strain>
    </source>
</reference>
<sequence>MNTDVASALLLKLINQFRYYFIDEAHRDTGKDVIDIKINDIKYFKTAGRFGEVFVVDVYYSSEFTEHKKKVAIKFIENSNDALLEIKNTMSLEKKFAARSVVRIPRFIYVNLEDNPFIAYEGIAGINYEDAFEVRNKSFWAGYVLAIIHGGQTRKVMVDIYEELHRRLVLKIFGGNEQESTVVEKSKMFLQMISSSIGGCDAFGDFHQSNLMLRITPDNQVITIALIDPTFWMKGSYDRFEDMGTFFGRQSILEYRETKRLVETAKDISKFLKGYNVHLKELRAPTLEEMYPKGLPIDFYIALWAMMDYIEKTENQNISKDHPDIIMLKEMTYYLLTEHPILSRL</sequence>
<name>A0A9Y1BTQ1_9ARCH</name>
<organism evidence="1">
    <name type="scientific">Candidatus Heimdallarchaeum endolithica</name>
    <dbReference type="NCBI Taxonomy" id="2876572"/>
    <lineage>
        <taxon>Archaea</taxon>
        <taxon>Promethearchaeati</taxon>
        <taxon>Candidatus Heimdallarchaeota</taxon>
        <taxon>Candidatus Heimdallarchaeia (ex Rinke et al. 2021) (nom. nud.)</taxon>
        <taxon>Candidatus Heimdallarchaeales</taxon>
        <taxon>Candidatus Heimdallarchaeaceae</taxon>
        <taxon>Candidatus Heimdallarchaeum</taxon>
    </lineage>
</organism>
<proteinExistence type="predicted"/>
<dbReference type="AlphaFoldDB" id="A0A9Y1BTQ1"/>